<dbReference type="EMBL" id="LAZR01006891">
    <property type="protein sequence ID" value="KKM88948.1"/>
    <property type="molecule type" value="Genomic_DNA"/>
</dbReference>
<dbReference type="AlphaFoldDB" id="A0A0F9L5Q3"/>
<evidence type="ECO:0008006" key="3">
    <source>
        <dbReference type="Google" id="ProtNLM"/>
    </source>
</evidence>
<protein>
    <recommendedName>
        <fullName evidence="3">DUF4149 domain-containing protein</fullName>
    </recommendedName>
</protein>
<sequence>MEVEKLRLLFDFGLAILIWMVQRIVYPSFLYYSKTELVHWHHRYSVRIACIVIPLMLGQLIITGWQVYKLPSLYTVASFSAVLFLWGFTFSHFAPLHGKISAKKHTNVTLQNLVMRNWVRTAIWSLLCMYTLIESGL</sequence>
<evidence type="ECO:0000256" key="1">
    <source>
        <dbReference type="SAM" id="Phobius"/>
    </source>
</evidence>
<feature type="transmembrane region" description="Helical" evidence="1">
    <location>
        <begin position="44"/>
        <end position="68"/>
    </location>
</feature>
<name>A0A0F9L5Q3_9ZZZZ</name>
<feature type="transmembrane region" description="Helical" evidence="1">
    <location>
        <begin position="12"/>
        <end position="32"/>
    </location>
</feature>
<gene>
    <name evidence="2" type="ORF">LCGC14_1253540</name>
</gene>
<feature type="transmembrane region" description="Helical" evidence="1">
    <location>
        <begin position="74"/>
        <end position="96"/>
    </location>
</feature>
<proteinExistence type="predicted"/>
<keyword evidence="1" id="KW-0472">Membrane</keyword>
<reference evidence="2" key="1">
    <citation type="journal article" date="2015" name="Nature">
        <title>Complex archaea that bridge the gap between prokaryotes and eukaryotes.</title>
        <authorList>
            <person name="Spang A."/>
            <person name="Saw J.H."/>
            <person name="Jorgensen S.L."/>
            <person name="Zaremba-Niedzwiedzka K."/>
            <person name="Martijn J."/>
            <person name="Lind A.E."/>
            <person name="van Eijk R."/>
            <person name="Schleper C."/>
            <person name="Guy L."/>
            <person name="Ettema T.J."/>
        </authorList>
    </citation>
    <scope>NUCLEOTIDE SEQUENCE</scope>
</reference>
<keyword evidence="1" id="KW-0812">Transmembrane</keyword>
<accession>A0A0F9L5Q3</accession>
<organism evidence="2">
    <name type="scientific">marine sediment metagenome</name>
    <dbReference type="NCBI Taxonomy" id="412755"/>
    <lineage>
        <taxon>unclassified sequences</taxon>
        <taxon>metagenomes</taxon>
        <taxon>ecological metagenomes</taxon>
    </lineage>
</organism>
<evidence type="ECO:0000313" key="2">
    <source>
        <dbReference type="EMBL" id="KKM88948.1"/>
    </source>
</evidence>
<comment type="caution">
    <text evidence="2">The sequence shown here is derived from an EMBL/GenBank/DDBJ whole genome shotgun (WGS) entry which is preliminary data.</text>
</comment>
<keyword evidence="1" id="KW-1133">Transmembrane helix</keyword>